<comment type="caution">
    <text evidence="1">The sequence shown here is derived from an EMBL/GenBank/DDBJ whole genome shotgun (WGS) entry which is preliminary data.</text>
</comment>
<evidence type="ECO:0000313" key="1">
    <source>
        <dbReference type="EMBL" id="EAU64483.1"/>
    </source>
</evidence>
<dbReference type="AlphaFoldDB" id="Q08VG4"/>
<reference evidence="1 2" key="1">
    <citation type="submission" date="2006-04" db="EMBL/GenBank/DDBJ databases">
        <authorList>
            <person name="Nierman W.C."/>
        </authorList>
    </citation>
    <scope>NUCLEOTIDE SEQUENCE [LARGE SCALE GENOMIC DNA]</scope>
    <source>
        <strain evidence="1 2">DW4/3-1</strain>
    </source>
</reference>
<sequence>MSRQWMLPGPQCSYLIVFKEDVLTKGPSPRAAPLSAIRMLDIWAVTNERTLREIFSALPASFPATQRGEAVEQIKERLTQAFRSGMLCPLELRHTLLSPGEWPRPLTASELFTENAADIKHLTLSMRVSKALQLSWKSWPGHIGQTALESFSDPMFIMTLIGITTVYVALWLTPDPTMLTKALAGVLTVALLAQFAWEDIYGLAKAWYVLEETCERARTQAELQTAGDTFARKVGQVGFDILLFLVMWRVGKGVQPKLQTVGVRRALTRAEAQVEAAASTPGSGRVQPAQAEALKALEVARARAKSTGPAQILNALEQGLPEAAQRGLAHLRRQFGDAQTLARLERVLLEGGKDLGSFLSHQGVPKTEAAAAKTALLKAQQELARIRMIEMKTLWDPALRKVAKAELRPYFVRLFRLLKIRPDSARLQELIRTRDMTGLVGELGEALQRSLLADRYPTSEGHRIFANVEVVREVKGFKHTKAWQAAERAVGRKGDPGGLYEAGGRLWKSITEVDALVAKKGVGGKWRPVELEQMKTGQNDQPIRAQEQNAEALDAMKEIAGGNKEIRIFDRISKNKLGEDLTVHFDLSVPLNVNTATRGLQGKGFDRNVPFLRTLLEEVAATMVEQGLPLFPPMVKPFTGRQWSDPQEGQ</sequence>
<dbReference type="EMBL" id="AAMD01000115">
    <property type="protein sequence ID" value="EAU64483.1"/>
    <property type="molecule type" value="Genomic_DNA"/>
</dbReference>
<dbReference type="Proteomes" id="UP000032702">
    <property type="component" value="Unassembled WGS sequence"/>
</dbReference>
<evidence type="ECO:0000313" key="2">
    <source>
        <dbReference type="Proteomes" id="UP000032702"/>
    </source>
</evidence>
<protein>
    <submittedName>
        <fullName evidence="1">Uncharacterized protein</fullName>
    </submittedName>
</protein>
<accession>Q08VG4</accession>
<dbReference type="RefSeq" id="WP_002616520.1">
    <property type="nucleotide sequence ID" value="NC_014623.1"/>
</dbReference>
<name>Q08VG4_STIAD</name>
<organism evidence="1 2">
    <name type="scientific">Stigmatella aurantiaca (strain DW4/3-1)</name>
    <dbReference type="NCBI Taxonomy" id="378806"/>
    <lineage>
        <taxon>Bacteria</taxon>
        <taxon>Pseudomonadati</taxon>
        <taxon>Myxococcota</taxon>
        <taxon>Myxococcia</taxon>
        <taxon>Myxococcales</taxon>
        <taxon>Cystobacterineae</taxon>
        <taxon>Archangiaceae</taxon>
        <taxon>Stigmatella</taxon>
    </lineage>
</organism>
<proteinExistence type="predicted"/>
<gene>
    <name evidence="1" type="ORF">STIAU_6624</name>
</gene>